<feature type="region of interest" description="Disordered" evidence="1">
    <location>
        <begin position="46"/>
        <end position="104"/>
    </location>
</feature>
<feature type="region of interest" description="Disordered" evidence="1">
    <location>
        <begin position="635"/>
        <end position="707"/>
    </location>
</feature>
<feature type="region of interest" description="Disordered" evidence="1">
    <location>
        <begin position="780"/>
        <end position="816"/>
    </location>
</feature>
<dbReference type="RefSeq" id="XP_042914468.1">
    <property type="nucleotide sequence ID" value="XM_043072009.1"/>
</dbReference>
<feature type="region of interest" description="Disordered" evidence="1">
    <location>
        <begin position="1009"/>
        <end position="1043"/>
    </location>
</feature>
<feature type="region of interest" description="Disordered" evidence="1">
    <location>
        <begin position="461"/>
        <end position="487"/>
    </location>
</feature>
<gene>
    <name evidence="2" type="ORF">CHLRE_17g706500v5</name>
</gene>
<dbReference type="GeneID" id="66056928"/>
<reference evidence="2 3" key="1">
    <citation type="journal article" date="2007" name="Science">
        <title>The Chlamydomonas genome reveals the evolution of key animal and plant functions.</title>
        <authorList>
            <person name="Merchant S.S."/>
            <person name="Prochnik S.E."/>
            <person name="Vallon O."/>
            <person name="Harris E.H."/>
            <person name="Karpowicz S.J."/>
            <person name="Witman G.B."/>
            <person name="Terry A."/>
            <person name="Salamov A."/>
            <person name="Fritz-Laylin L.K."/>
            <person name="Marechal-Drouard L."/>
            <person name="Marshall W.F."/>
            <person name="Qu L.H."/>
            <person name="Nelson D.R."/>
            <person name="Sanderfoot A.A."/>
            <person name="Spalding M.H."/>
            <person name="Kapitonov V.V."/>
            <person name="Ren Q."/>
            <person name="Ferris P."/>
            <person name="Lindquist E."/>
            <person name="Shapiro H."/>
            <person name="Lucas S.M."/>
            <person name="Grimwood J."/>
            <person name="Schmutz J."/>
            <person name="Cardol P."/>
            <person name="Cerutti H."/>
            <person name="Chanfreau G."/>
            <person name="Chen C.L."/>
            <person name="Cognat V."/>
            <person name="Croft M.T."/>
            <person name="Dent R."/>
            <person name="Dutcher S."/>
            <person name="Fernandez E."/>
            <person name="Fukuzawa H."/>
            <person name="Gonzalez-Ballester D."/>
            <person name="Gonzalez-Halphen D."/>
            <person name="Hallmann A."/>
            <person name="Hanikenne M."/>
            <person name="Hippler M."/>
            <person name="Inwood W."/>
            <person name="Jabbari K."/>
            <person name="Kalanon M."/>
            <person name="Kuras R."/>
            <person name="Lefebvre P.A."/>
            <person name="Lemaire S.D."/>
            <person name="Lobanov A.V."/>
            <person name="Lohr M."/>
            <person name="Manuell A."/>
            <person name="Meier I."/>
            <person name="Mets L."/>
            <person name="Mittag M."/>
            <person name="Mittelmeier T."/>
            <person name="Moroney J.V."/>
            <person name="Moseley J."/>
            <person name="Napoli C."/>
            <person name="Nedelcu A.M."/>
            <person name="Niyogi K."/>
            <person name="Novoselov S.V."/>
            <person name="Paulsen I.T."/>
            <person name="Pazour G."/>
            <person name="Purton S."/>
            <person name="Ral J.P."/>
            <person name="Riano-Pachon D.M."/>
            <person name="Riekhof W."/>
            <person name="Rymarquis L."/>
            <person name="Schroda M."/>
            <person name="Stern D."/>
            <person name="Umen J."/>
            <person name="Willows R."/>
            <person name="Wilson N."/>
            <person name="Zimmer S.L."/>
            <person name="Allmer J."/>
            <person name="Balk J."/>
            <person name="Bisova K."/>
            <person name="Chen C.J."/>
            <person name="Elias M."/>
            <person name="Gendler K."/>
            <person name="Hauser C."/>
            <person name="Lamb M.R."/>
            <person name="Ledford H."/>
            <person name="Long J.C."/>
            <person name="Minagawa J."/>
            <person name="Page M.D."/>
            <person name="Pan J."/>
            <person name="Pootakham W."/>
            <person name="Roje S."/>
            <person name="Rose A."/>
            <person name="Stahlberg E."/>
            <person name="Terauchi A.M."/>
            <person name="Yang P."/>
            <person name="Ball S."/>
            <person name="Bowler C."/>
            <person name="Dieckmann C.L."/>
            <person name="Gladyshev V.N."/>
            <person name="Green P."/>
            <person name="Jorgensen R."/>
            <person name="Mayfield S."/>
            <person name="Mueller-Roeber B."/>
            <person name="Rajamani S."/>
            <person name="Sayre R.T."/>
            <person name="Brokstein P."/>
            <person name="Dubchak I."/>
            <person name="Goodstein D."/>
            <person name="Hornick L."/>
            <person name="Huang Y.W."/>
            <person name="Jhaveri J."/>
            <person name="Luo Y."/>
            <person name="Martinez D."/>
            <person name="Ngau W.C."/>
            <person name="Otillar B."/>
            <person name="Poliakov A."/>
            <person name="Porter A."/>
            <person name="Szajkowski L."/>
            <person name="Werner G."/>
            <person name="Zhou K."/>
            <person name="Grigoriev I.V."/>
            <person name="Rokhsar D.S."/>
            <person name="Grossman A.R."/>
        </authorList>
    </citation>
    <scope>NUCLEOTIDE SEQUENCE [LARGE SCALE GENOMIC DNA]</scope>
    <source>
        <strain evidence="3">CC-503</strain>
    </source>
</reference>
<dbReference type="Gramene" id="PNW70120">
    <property type="protein sequence ID" value="PNW70120"/>
    <property type="gene ID" value="CHLRE_17g706500v5"/>
</dbReference>
<dbReference type="KEGG" id="cre:CHLRE_17g706500v5"/>
<evidence type="ECO:0000313" key="2">
    <source>
        <dbReference type="EMBL" id="PNW70120.1"/>
    </source>
</evidence>
<feature type="compositionally biased region" description="Low complexity" evidence="1">
    <location>
        <begin position="308"/>
        <end position="327"/>
    </location>
</feature>
<feature type="compositionally biased region" description="Low complexity" evidence="1">
    <location>
        <begin position="649"/>
        <end position="690"/>
    </location>
</feature>
<feature type="compositionally biased region" description="Acidic residues" evidence="1">
    <location>
        <begin position="328"/>
        <end position="340"/>
    </location>
</feature>
<feature type="compositionally biased region" description="Basic and acidic residues" evidence="1">
    <location>
        <begin position="46"/>
        <end position="58"/>
    </location>
</feature>
<accession>A0A2K3CPB1</accession>
<dbReference type="Proteomes" id="UP000006906">
    <property type="component" value="Chromosome 17"/>
</dbReference>
<sequence length="1043" mass="106840">MAEDLLLARLALVRLRELSGDQGSSSLKEATSELVAAARHLRRYLDRWSRSSGEDRDVPSPAGAAAAKEAGLGPAGRRPGNVPAGKQPQQKQQQQMLPQQQRPSSQHVQLLGVVCGELAEAQYLHAVAVCAAGRPLEANPWAAGLGYRWRLSDAVWGARGGAPSHPRSQSRSPPQLQPPNPPQLRPPLVFDDVLPALLLQRLAAAFGSGGPGSGAQPGGRVAASTPASASSSASPFWSQHRYGRSATPFFSYLYPLDQPPTSVVEAAAQHLHRSLLQALRPVGTAAAAAYEGEERGAARWGRRCQTDAAASDTTVGSGAGAAGAEVSEAAEPEAGADAEEEAARGVAAALRGAAVVEWWAHTRVLGAAHQLHFDVNEDVLRRGLGRYRLQHPLLSSVLFLPPALAGRGTAAGAAAAATAGAAAAAAAGAEEGRGGGGAVGCGRGGGGGGAAAPGVPGCAGGPTLVLDQTPAGARRQQAAGRDEQLQHHDEDQGLLHQNHENQHQHQQHQQPLAPRAWPVWPRANRLLVFPGDLLHGVLPQRQQQQAPASGSGSSKPVGVATAAAEGAAVAGGGEGGTAPATAAVAAVGRSGHVHVPPRTSLQRRTTLILAWWGPERLHTATPAPPLVLRVTRRRRRHGGGASGDERSQGSDSINGGSSGSSSIEGSSSEAESESSGYSQRGSGDCSSSDSSSEDEGGSSSSGGRSGALWDWRHEGELRPGMLLQPQQTPQKAQPQDNDLAAHEPAGKRQRLAPVTPTAAATVAAATAAATADAAGAASRCEANTDAEGPQRGVAPAPAPAGGRPRHGAGDGFGHAAPPAALALSRQRQGNTPPPPTWMEAFAVRTEDHVAVAAGAVHGGGGPSSSSSGGGGDGGCGGGRRWGATWHVPACVAPAWVRITRQARAEVEEEESEVWSLGRQAARGMAMVLGEAWDDGLLLPATPPPAVATTGSASAVAQPSPSPIPPPPPATAAAVAAEEAVPAGLGRVLRALQPPELRLFLRTRRELSDLYLPPTQQQQQQQLEEEEEEAHEKGTDHLSKAACV</sequence>
<feature type="compositionally biased region" description="Pro residues" evidence="1">
    <location>
        <begin position="175"/>
        <end position="185"/>
    </location>
</feature>
<organism evidence="2 3">
    <name type="scientific">Chlamydomonas reinhardtii</name>
    <name type="common">Chlamydomonas smithii</name>
    <dbReference type="NCBI Taxonomy" id="3055"/>
    <lineage>
        <taxon>Eukaryota</taxon>
        <taxon>Viridiplantae</taxon>
        <taxon>Chlorophyta</taxon>
        <taxon>core chlorophytes</taxon>
        <taxon>Chlorophyceae</taxon>
        <taxon>CS clade</taxon>
        <taxon>Chlamydomonadales</taxon>
        <taxon>Chlamydomonadaceae</taxon>
        <taxon>Chlamydomonas</taxon>
    </lineage>
</organism>
<feature type="compositionally biased region" description="Low complexity" evidence="1">
    <location>
        <begin position="87"/>
        <end position="104"/>
    </location>
</feature>
<dbReference type="AlphaFoldDB" id="A0A2K3CPB1"/>
<evidence type="ECO:0000313" key="3">
    <source>
        <dbReference type="Proteomes" id="UP000006906"/>
    </source>
</evidence>
<feature type="compositionally biased region" description="Low complexity" evidence="1">
    <location>
        <begin position="218"/>
        <end position="235"/>
    </location>
</feature>
<dbReference type="OMA" id="VVEWWAH"/>
<feature type="compositionally biased region" description="Low complexity" evidence="1">
    <location>
        <begin position="163"/>
        <end position="174"/>
    </location>
</feature>
<dbReference type="EMBL" id="CM008978">
    <property type="protein sequence ID" value="PNW70120.1"/>
    <property type="molecule type" value="Genomic_DNA"/>
</dbReference>
<protein>
    <submittedName>
        <fullName evidence="2">Uncharacterized protein</fullName>
    </submittedName>
</protein>
<feature type="region of interest" description="Disordered" evidence="1">
    <location>
        <begin position="157"/>
        <end position="187"/>
    </location>
</feature>
<feature type="compositionally biased region" description="Low complexity" evidence="1">
    <location>
        <begin position="62"/>
        <end position="76"/>
    </location>
</feature>
<feature type="region of interest" description="Disordered" evidence="1">
    <location>
        <begin position="855"/>
        <end position="875"/>
    </location>
</feature>
<feature type="compositionally biased region" description="Basic and acidic residues" evidence="1">
    <location>
        <begin position="1029"/>
        <end position="1043"/>
    </location>
</feature>
<dbReference type="InParanoid" id="A0A2K3CPB1"/>
<feature type="compositionally biased region" description="Low complexity" evidence="1">
    <location>
        <begin position="948"/>
        <end position="958"/>
    </location>
</feature>
<feature type="region of interest" description="Disordered" evidence="1">
    <location>
        <begin position="209"/>
        <end position="238"/>
    </location>
</feature>
<keyword evidence="3" id="KW-1185">Reference proteome</keyword>
<feature type="compositionally biased region" description="Gly residues" evidence="1">
    <location>
        <begin position="856"/>
        <end position="875"/>
    </location>
</feature>
<feature type="region of interest" description="Disordered" evidence="1">
    <location>
        <begin position="296"/>
        <end position="340"/>
    </location>
</feature>
<name>A0A2K3CPB1_CHLRE</name>
<dbReference type="OrthoDB" id="552399at2759"/>
<feature type="compositionally biased region" description="Pro residues" evidence="1">
    <location>
        <begin position="959"/>
        <end position="969"/>
    </location>
</feature>
<evidence type="ECO:0000256" key="1">
    <source>
        <dbReference type="SAM" id="MobiDB-lite"/>
    </source>
</evidence>
<feature type="compositionally biased region" description="Low complexity" evidence="1">
    <location>
        <begin position="789"/>
        <end position="802"/>
    </location>
</feature>
<proteinExistence type="predicted"/>
<feature type="region of interest" description="Disordered" evidence="1">
    <location>
        <begin position="948"/>
        <end position="970"/>
    </location>
</feature>